<feature type="domain" description="Atypical Rib" evidence="5">
    <location>
        <begin position="420"/>
        <end position="487"/>
    </location>
</feature>
<keyword evidence="2" id="KW-0732">Signal</keyword>
<evidence type="ECO:0000313" key="6">
    <source>
        <dbReference type="EMBL" id="WPJ89011.1"/>
    </source>
</evidence>
<feature type="region of interest" description="Disordered" evidence="3">
    <location>
        <begin position="50"/>
        <end position="73"/>
    </location>
</feature>
<dbReference type="Pfam" id="PF09479">
    <property type="entry name" value="Flg_new"/>
    <property type="match status" value="5"/>
</dbReference>
<dbReference type="Gene3D" id="2.60.40.4270">
    <property type="entry name" value="Listeria-Bacteroides repeat domain"/>
    <property type="match status" value="4"/>
</dbReference>
<dbReference type="RefSeq" id="WP_274735439.1">
    <property type="nucleotide sequence ID" value="NZ_CP138854.1"/>
</dbReference>
<dbReference type="InterPro" id="IPR042229">
    <property type="entry name" value="Listeria/Bacterioides_rpt_sf"/>
</dbReference>
<keyword evidence="4" id="KW-1133">Transmembrane helix</keyword>
<feature type="region of interest" description="Disordered" evidence="3">
    <location>
        <begin position="1015"/>
        <end position="1037"/>
    </location>
</feature>
<evidence type="ECO:0000256" key="2">
    <source>
        <dbReference type="ARBA" id="ARBA00022729"/>
    </source>
</evidence>
<dbReference type="InterPro" id="IPR044024">
    <property type="entry name" value="aRib"/>
</dbReference>
<accession>A0ABZ0RCX2</accession>
<organism evidence="6 7">
    <name type="scientific">Schaalia turicensis</name>
    <dbReference type="NCBI Taxonomy" id="131111"/>
    <lineage>
        <taxon>Bacteria</taxon>
        <taxon>Bacillati</taxon>
        <taxon>Actinomycetota</taxon>
        <taxon>Actinomycetes</taxon>
        <taxon>Actinomycetales</taxon>
        <taxon>Actinomycetaceae</taxon>
        <taxon>Schaalia</taxon>
    </lineage>
</organism>
<sequence>MFDLKDIPGAFGRALHKPAHIVRKLLIVTLVCALGFTLSSPSLAQAEDLPISSQADEQSVSTTPGSTPEVETDAQALAQAEDLQISSQADEQSVNTAPGSTPEVETDAQAGDGLGLGPEIIDQPVRQSTIPAPTIDKVFYDATTISGGNVHRARVGGKIVRGTIYVTLKDEGGNVKATVSVTPRTGTTWTVNLPNNIKVEAGDTVTAYQTLGGDTSSVVTADAEPSMASQTTLTMPAGEIWIEQTNANLVSDDEQAEAVEMLKSANPDIAQNFKSVKFSIDYTDHAYYEVTYTDGSTSGKVEATELKIKTVTEKSAAPTIEKVQVTDGQIIVTLDKEVAAGTKFYFVKNIDRQDYNNFCEGGNCNVVKSLSQEMSQAVSVNGTTVTFPINNDDLKLGREFGIVVKEPHKFRSCAKSEPVVTTPDKVAVRDPHKLTDADKEAIDKAIRDANTVNGVSKLPDGTGYLDDPAFIEFDKDGNVTIISPNDVEVTWDSNFNPVYVKNPDGTYKLKPGSENNVTKFPAKDLVKNIKPESPAIAVDTDKGEVTITPPAYENPGEDTDLASYTITYKDAEGNDKTVTATRTVDETSGKTTWTADNATVDANTGVITLKVEDIEVGGTIKATAKDNGGLEGDTDPLDSDPATKKLETATVSYDRNGGTGNMDDKKLNKGSKYKISDNVFTAPANEKFRTWKIGETEYAAGVEITVKENTTIQAVWQDIEVTVSYSPNGGSGSMDSATMKKGSKYAVLPNAFTAPDDTQEFKTWEVDGQEVAPGTEITVDKDTTVKAVWQKIQVNVTYDANGGGGTMTGATVDKGSNYTVLPNTFTAPDDTQEFKAWEVNGQEVAPGTEITVDKDTTVKAVWQDIEVTVSYSPNGGSGSMDSATMKKGSKYAVLPNAFTAPDDTQEFKTWEVDGQEVAPGTEITVDKDTTVKAVWQKIQVNVTYDANGGGGTMTGATVDKGSNYTVLPNTFTAPDDTQEFKAWEVNGQEVAPGTEITVDGDTVVKAVWKKIPVDNPNGGSNKNGNGAVIASNSPKPGKLPNTGYAGIPYQVPAMILAAGVLLIAGRKKIEKH</sequence>
<keyword evidence="7" id="KW-1185">Reference proteome</keyword>
<feature type="compositionally biased region" description="Polar residues" evidence="3">
    <location>
        <begin position="51"/>
        <end position="66"/>
    </location>
</feature>
<keyword evidence="4" id="KW-0472">Membrane</keyword>
<dbReference type="InterPro" id="IPR013378">
    <property type="entry name" value="InlB-like_B-rpt"/>
</dbReference>
<feature type="compositionally biased region" description="Polar residues" evidence="3">
    <location>
        <begin position="86"/>
        <end position="99"/>
    </location>
</feature>
<evidence type="ECO:0000256" key="4">
    <source>
        <dbReference type="SAM" id="Phobius"/>
    </source>
</evidence>
<evidence type="ECO:0000313" key="7">
    <source>
        <dbReference type="Proteomes" id="UP001323411"/>
    </source>
</evidence>
<dbReference type="Pfam" id="PF18938">
    <property type="entry name" value="aRib"/>
    <property type="match status" value="1"/>
</dbReference>
<evidence type="ECO:0000256" key="3">
    <source>
        <dbReference type="SAM" id="MobiDB-lite"/>
    </source>
</evidence>
<dbReference type="Gene3D" id="3.10.20.890">
    <property type="match status" value="1"/>
</dbReference>
<feature type="transmembrane region" description="Helical" evidence="4">
    <location>
        <begin position="1047"/>
        <end position="1065"/>
    </location>
</feature>
<gene>
    <name evidence="6" type="ORF">R0V15_09155</name>
</gene>
<evidence type="ECO:0000256" key="1">
    <source>
        <dbReference type="ARBA" id="ARBA00004196"/>
    </source>
</evidence>
<name>A0ABZ0RCX2_9ACTO</name>
<dbReference type="Proteomes" id="UP001323411">
    <property type="component" value="Chromosome"/>
</dbReference>
<keyword evidence="4" id="KW-0812">Transmembrane</keyword>
<proteinExistence type="predicted"/>
<feature type="region of interest" description="Disordered" evidence="3">
    <location>
        <begin position="86"/>
        <end position="110"/>
    </location>
</feature>
<dbReference type="EMBL" id="CP138854">
    <property type="protein sequence ID" value="WPJ89011.1"/>
    <property type="molecule type" value="Genomic_DNA"/>
</dbReference>
<protein>
    <submittedName>
        <fullName evidence="6">InlB B-repeat-containing protein</fullName>
    </submittedName>
</protein>
<comment type="subcellular location">
    <subcellularLocation>
        <location evidence="1">Cell envelope</location>
    </subcellularLocation>
</comment>
<feature type="compositionally biased region" description="Low complexity" evidence="3">
    <location>
        <begin position="1015"/>
        <end position="1026"/>
    </location>
</feature>
<evidence type="ECO:0000259" key="5">
    <source>
        <dbReference type="Pfam" id="PF18938"/>
    </source>
</evidence>
<reference evidence="6 7" key="1">
    <citation type="submission" date="2023-10" db="EMBL/GenBank/DDBJ databases">
        <authorList>
            <person name="Choi B."/>
        </authorList>
    </citation>
    <scope>NUCLEOTIDE SEQUENCE [LARGE SCALE GENOMIC DNA]</scope>
    <source>
        <strain evidence="6 7">UMB5448B</strain>
    </source>
</reference>